<comment type="caution">
    <text evidence="5">The sequence shown here is derived from an EMBL/GenBank/DDBJ whole genome shotgun (WGS) entry which is preliminary data.</text>
</comment>
<protein>
    <recommendedName>
        <fullName evidence="7">Peroxisomal biogenesis factor 11</fullName>
    </recommendedName>
</protein>
<dbReference type="InterPro" id="IPR008733">
    <property type="entry name" value="PEX11"/>
</dbReference>
<evidence type="ECO:0008006" key="7">
    <source>
        <dbReference type="Google" id="ProtNLM"/>
    </source>
</evidence>
<evidence type="ECO:0000313" key="6">
    <source>
        <dbReference type="Proteomes" id="UP000447873"/>
    </source>
</evidence>
<reference evidence="5 6" key="1">
    <citation type="submission" date="2018-12" db="EMBL/GenBank/DDBJ databases">
        <title>Venturia inaequalis Genome Resource.</title>
        <authorList>
            <person name="Lichtner F.J."/>
        </authorList>
    </citation>
    <scope>NUCLEOTIDE SEQUENCE [LARGE SCALE GENOMIC DNA]</scope>
    <source>
        <strain evidence="5 6">120213</strain>
    </source>
</reference>
<keyword evidence="2" id="KW-0472">Membrane</keyword>
<dbReference type="EMBL" id="WNWS01000330">
    <property type="protein sequence ID" value="KAE9970455.1"/>
    <property type="molecule type" value="Genomic_DNA"/>
</dbReference>
<evidence type="ECO:0000256" key="2">
    <source>
        <dbReference type="ARBA" id="ARBA00023136"/>
    </source>
</evidence>
<dbReference type="PANTHER" id="PTHR12652:SF23">
    <property type="entry name" value="MICROBODY (PEROXISOME) PROLIFERATION PROTEIN PEROXIN 11B (EUROFUNG)"/>
    <property type="match status" value="1"/>
</dbReference>
<evidence type="ECO:0000256" key="4">
    <source>
        <dbReference type="ARBA" id="ARBA00046271"/>
    </source>
</evidence>
<evidence type="ECO:0000256" key="3">
    <source>
        <dbReference type="ARBA" id="ARBA00023140"/>
    </source>
</evidence>
<sequence length="237" mass="25773">MLTSISNFGNNAAGLEKALRLAQALCTIGASLAATVEERGPWLVARGQFNLSRRFFRLHKWIDHFSLAAEKLNNTKAEENVIGKLLEVTKNGFLGVYFFMEMGTITNVMGLTCPSWGPHILLESQKFWFYAIVTSLLSSFHQLLFAPAPIQTATPTTVTGKSSEKASPVSSRSNTDVYRQILIDGCDLFVPGAAVGWIPIESLSVGLFMSVSSVLAMGSMWPKIQAQVNAAGAKKVK</sequence>
<proteinExistence type="predicted"/>
<evidence type="ECO:0000256" key="1">
    <source>
        <dbReference type="ARBA" id="ARBA00022593"/>
    </source>
</evidence>
<comment type="subcellular location">
    <subcellularLocation>
        <location evidence="4">Peroxisome membrane</location>
    </subcellularLocation>
</comment>
<gene>
    <name evidence="5" type="ORF">EG328_006282</name>
</gene>
<dbReference type="Proteomes" id="UP000447873">
    <property type="component" value="Unassembled WGS sequence"/>
</dbReference>
<keyword evidence="1" id="KW-0962">Peroxisome biogenesis</keyword>
<name>A0A8H3UIU8_VENIN</name>
<dbReference type="AlphaFoldDB" id="A0A8H3UIU8"/>
<dbReference type="Pfam" id="PF05648">
    <property type="entry name" value="PEX11"/>
    <property type="match status" value="1"/>
</dbReference>
<keyword evidence="3" id="KW-0576">Peroxisome</keyword>
<organism evidence="5 6">
    <name type="scientific">Venturia inaequalis</name>
    <name type="common">Apple scab fungus</name>
    <dbReference type="NCBI Taxonomy" id="5025"/>
    <lineage>
        <taxon>Eukaryota</taxon>
        <taxon>Fungi</taxon>
        <taxon>Dikarya</taxon>
        <taxon>Ascomycota</taxon>
        <taxon>Pezizomycotina</taxon>
        <taxon>Dothideomycetes</taxon>
        <taxon>Pleosporomycetidae</taxon>
        <taxon>Venturiales</taxon>
        <taxon>Venturiaceae</taxon>
        <taxon>Venturia</taxon>
    </lineage>
</organism>
<evidence type="ECO:0000313" key="5">
    <source>
        <dbReference type="EMBL" id="KAE9970455.1"/>
    </source>
</evidence>
<dbReference type="GO" id="GO:0005778">
    <property type="term" value="C:peroxisomal membrane"/>
    <property type="evidence" value="ECO:0007669"/>
    <property type="project" value="UniProtKB-SubCell"/>
</dbReference>
<accession>A0A8H3UIU8</accession>
<dbReference type="PANTHER" id="PTHR12652">
    <property type="entry name" value="PEROXISOMAL BIOGENESIS FACTOR 11"/>
    <property type="match status" value="1"/>
</dbReference>
<dbReference type="GO" id="GO:0016559">
    <property type="term" value="P:peroxisome fission"/>
    <property type="evidence" value="ECO:0007669"/>
    <property type="project" value="InterPro"/>
</dbReference>